<proteinExistence type="predicted"/>
<dbReference type="Pfam" id="PF13525">
    <property type="entry name" value="YfiO"/>
    <property type="match status" value="1"/>
</dbReference>
<name>A0A644VIE5_9ZZZZ</name>
<comment type="caution">
    <text evidence="5">The sequence shown here is derived from an EMBL/GenBank/DDBJ whole genome shotgun (WGS) entry which is preliminary data.</text>
</comment>
<dbReference type="EMBL" id="VSSQ01000302">
    <property type="protein sequence ID" value="MPL90383.1"/>
    <property type="molecule type" value="Genomic_DNA"/>
</dbReference>
<dbReference type="AlphaFoldDB" id="A0A644VIE5"/>
<evidence type="ECO:0000259" key="4">
    <source>
        <dbReference type="Pfam" id="PF13525"/>
    </source>
</evidence>
<dbReference type="InterPro" id="IPR011990">
    <property type="entry name" value="TPR-like_helical_dom_sf"/>
</dbReference>
<dbReference type="InterPro" id="IPR039565">
    <property type="entry name" value="BamD-like"/>
</dbReference>
<dbReference type="InterPro" id="IPR017689">
    <property type="entry name" value="BamD"/>
</dbReference>
<keyword evidence="2" id="KW-0472">Membrane</keyword>
<organism evidence="5">
    <name type="scientific">bioreactor metagenome</name>
    <dbReference type="NCBI Taxonomy" id="1076179"/>
    <lineage>
        <taxon>unclassified sequences</taxon>
        <taxon>metagenomes</taxon>
        <taxon>ecological metagenomes</taxon>
    </lineage>
</organism>
<protein>
    <submittedName>
        <fullName evidence="5">Outer membrane protein assembly factor BamD</fullName>
    </submittedName>
</protein>
<gene>
    <name evidence="5" type="primary">bamD_10</name>
    <name evidence="5" type="ORF">SDC9_36433</name>
</gene>
<feature type="domain" description="Outer membrane lipoprotein BamD-like" evidence="4">
    <location>
        <begin position="32"/>
        <end position="184"/>
    </location>
</feature>
<dbReference type="SUPFAM" id="SSF48452">
    <property type="entry name" value="TPR-like"/>
    <property type="match status" value="1"/>
</dbReference>
<keyword evidence="3" id="KW-0998">Cell outer membrane</keyword>
<evidence type="ECO:0000256" key="1">
    <source>
        <dbReference type="ARBA" id="ARBA00022729"/>
    </source>
</evidence>
<evidence type="ECO:0000256" key="3">
    <source>
        <dbReference type="ARBA" id="ARBA00023237"/>
    </source>
</evidence>
<dbReference type="NCBIfam" id="TIGR03302">
    <property type="entry name" value="OM_YfiO"/>
    <property type="match status" value="1"/>
</dbReference>
<evidence type="ECO:0000256" key="2">
    <source>
        <dbReference type="ARBA" id="ARBA00023136"/>
    </source>
</evidence>
<accession>A0A644VIE5</accession>
<reference evidence="5" key="1">
    <citation type="submission" date="2019-08" db="EMBL/GenBank/DDBJ databases">
        <authorList>
            <person name="Kucharzyk K."/>
            <person name="Murdoch R.W."/>
            <person name="Higgins S."/>
            <person name="Loffler F."/>
        </authorList>
    </citation>
    <scope>NUCLEOTIDE SEQUENCE</scope>
</reference>
<keyword evidence="1" id="KW-0732">Signal</keyword>
<dbReference type="PROSITE" id="PS51257">
    <property type="entry name" value="PROKAR_LIPOPROTEIN"/>
    <property type="match status" value="1"/>
</dbReference>
<evidence type="ECO:0000313" key="5">
    <source>
        <dbReference type="EMBL" id="MPL90383.1"/>
    </source>
</evidence>
<sequence length="266" mass="31481">MKIIKLLAVLTLGAIVASCSSRFEMLYKSADVDEKYKGAFEYYNQKKYKKAVDLFEQILIATKGTMRDDTVQFYVGLSNYKWGDLQAAEANFDSFTKVFPRSPFTEEARFLRLDCLYQSTYRFELDQIPTYTAMAAISEFLYDYPNSDYLVKCKDMLVDLQERLDRKSYEAAKIYHTIEDYKAATFALKNAIKENPDNRYREDIMYYLVVSHYRYAEQSVKEKQRERYLALTDEYYNFISEYPESKYRKELDGMFNKAQAETKTNQ</sequence>
<dbReference type="Gene3D" id="1.25.40.10">
    <property type="entry name" value="Tetratricopeptide repeat domain"/>
    <property type="match status" value="1"/>
</dbReference>